<evidence type="ECO:0000256" key="2">
    <source>
        <dbReference type="ARBA" id="ARBA00022737"/>
    </source>
</evidence>
<dbReference type="GO" id="GO:0000398">
    <property type="term" value="P:mRNA splicing, via spliceosome"/>
    <property type="evidence" value="ECO:0007669"/>
    <property type="project" value="InterPro"/>
</dbReference>
<dbReference type="PROSITE" id="PS00678">
    <property type="entry name" value="WD_REPEATS_1"/>
    <property type="match status" value="1"/>
</dbReference>
<name>A0A5J4UTE3_9EUKA</name>
<dbReference type="InterPro" id="IPR019775">
    <property type="entry name" value="WD40_repeat_CS"/>
</dbReference>
<dbReference type="InterPro" id="IPR045241">
    <property type="entry name" value="Prp46/PLRG1-like"/>
</dbReference>
<dbReference type="GO" id="GO:0071013">
    <property type="term" value="C:catalytic step 2 spliceosome"/>
    <property type="evidence" value="ECO:0007669"/>
    <property type="project" value="TreeGrafter"/>
</dbReference>
<feature type="non-terminal residue" evidence="5">
    <location>
        <position position="262"/>
    </location>
</feature>
<evidence type="ECO:0000256" key="1">
    <source>
        <dbReference type="ARBA" id="ARBA00022574"/>
    </source>
</evidence>
<dbReference type="SUPFAM" id="SSF50978">
    <property type="entry name" value="WD40 repeat-like"/>
    <property type="match status" value="1"/>
</dbReference>
<dbReference type="OrthoDB" id="10256122at2759"/>
<evidence type="ECO:0000313" key="6">
    <source>
        <dbReference type="Proteomes" id="UP000324800"/>
    </source>
</evidence>
<keyword evidence="1 4" id="KW-0853">WD repeat</keyword>
<proteinExistence type="inferred from homology"/>
<comment type="caution">
    <text evidence="5">The sequence shown here is derived from an EMBL/GenBank/DDBJ whole genome shotgun (WGS) entry which is preliminary data.</text>
</comment>
<dbReference type="PANTHER" id="PTHR19923">
    <property type="entry name" value="WD40 REPEAT PROTEINPRL1/PRL2-RELATED"/>
    <property type="match status" value="1"/>
</dbReference>
<dbReference type="InterPro" id="IPR015943">
    <property type="entry name" value="WD40/YVTN_repeat-like_dom_sf"/>
</dbReference>
<dbReference type="CDD" id="cd00200">
    <property type="entry name" value="WD40"/>
    <property type="match status" value="1"/>
</dbReference>
<dbReference type="Proteomes" id="UP000324800">
    <property type="component" value="Unassembled WGS sequence"/>
</dbReference>
<keyword evidence="2" id="KW-0677">Repeat</keyword>
<dbReference type="AlphaFoldDB" id="A0A5J4UTE3"/>
<organism evidence="5 6">
    <name type="scientific">Streblomastix strix</name>
    <dbReference type="NCBI Taxonomy" id="222440"/>
    <lineage>
        <taxon>Eukaryota</taxon>
        <taxon>Metamonada</taxon>
        <taxon>Preaxostyla</taxon>
        <taxon>Oxymonadida</taxon>
        <taxon>Streblomastigidae</taxon>
        <taxon>Streblomastix</taxon>
    </lineage>
</organism>
<feature type="repeat" description="WD" evidence="4">
    <location>
        <begin position="192"/>
        <end position="233"/>
    </location>
</feature>
<dbReference type="EMBL" id="SNRW01013112">
    <property type="protein sequence ID" value="KAA6372985.1"/>
    <property type="molecule type" value="Genomic_DNA"/>
</dbReference>
<dbReference type="SMART" id="SM00320">
    <property type="entry name" value="WD40"/>
    <property type="match status" value="4"/>
</dbReference>
<evidence type="ECO:0000313" key="5">
    <source>
        <dbReference type="EMBL" id="KAA6372985.1"/>
    </source>
</evidence>
<dbReference type="InterPro" id="IPR001680">
    <property type="entry name" value="WD40_rpt"/>
</dbReference>
<dbReference type="PROSITE" id="PS50082">
    <property type="entry name" value="WD_REPEATS_2"/>
    <property type="match status" value="4"/>
</dbReference>
<comment type="similarity">
    <text evidence="3">Belongs to the WD repeat PRL1/PRL2 family.</text>
</comment>
<protein>
    <submittedName>
        <fullName evidence="5">Putative Pre-mRNA-splicing factor prp5</fullName>
    </submittedName>
</protein>
<feature type="repeat" description="WD" evidence="4">
    <location>
        <begin position="234"/>
        <end position="262"/>
    </location>
</feature>
<dbReference type="GO" id="GO:0071011">
    <property type="term" value="C:precatalytic spliceosome"/>
    <property type="evidence" value="ECO:0007669"/>
    <property type="project" value="TreeGrafter"/>
</dbReference>
<dbReference type="InterPro" id="IPR036322">
    <property type="entry name" value="WD40_repeat_dom_sf"/>
</dbReference>
<dbReference type="Pfam" id="PF00400">
    <property type="entry name" value="WD40"/>
    <property type="match status" value="4"/>
</dbReference>
<dbReference type="GO" id="GO:0000974">
    <property type="term" value="C:Prp19 complex"/>
    <property type="evidence" value="ECO:0007669"/>
    <property type="project" value="TreeGrafter"/>
</dbReference>
<gene>
    <name evidence="5" type="ORF">EZS28_031487</name>
</gene>
<reference evidence="5 6" key="1">
    <citation type="submission" date="2019-03" db="EMBL/GenBank/DDBJ databases">
        <title>Single cell metagenomics reveals metabolic interactions within the superorganism composed of flagellate Streblomastix strix and complex community of Bacteroidetes bacteria on its surface.</title>
        <authorList>
            <person name="Treitli S.C."/>
            <person name="Kolisko M."/>
            <person name="Husnik F."/>
            <person name="Keeling P."/>
            <person name="Hampl V."/>
        </authorList>
    </citation>
    <scope>NUCLEOTIDE SEQUENCE [LARGE SCALE GENOMIC DNA]</scope>
    <source>
        <strain evidence="5">ST1C</strain>
    </source>
</reference>
<evidence type="ECO:0000256" key="3">
    <source>
        <dbReference type="ARBA" id="ARBA00025726"/>
    </source>
</evidence>
<feature type="repeat" description="WD" evidence="4">
    <location>
        <begin position="150"/>
        <end position="191"/>
    </location>
</feature>
<dbReference type="PRINTS" id="PR00320">
    <property type="entry name" value="GPROTEINBRPT"/>
</dbReference>
<dbReference type="PROSITE" id="PS50294">
    <property type="entry name" value="WD_REPEATS_REGION"/>
    <property type="match status" value="3"/>
</dbReference>
<dbReference type="PANTHER" id="PTHR19923:SF0">
    <property type="entry name" value="PLEIOTROPIC REGULATOR 1"/>
    <property type="match status" value="1"/>
</dbReference>
<dbReference type="InterPro" id="IPR020472">
    <property type="entry name" value="WD40_PAC1"/>
</dbReference>
<sequence length="262" mass="29702">MLTERIKLLSTASQALYAAHSRSLQASQNQQLGQAVIDLKISREYSDFALNTKQPQAQIIQQPSMEIVRLKEPNDKLNESNVSIVADKQQQDIRPPDFHRQWKHIRTIAGHTGWVQCISTDIQNEIFYTGATDRTIKIWKTDSCKLQLTLTGHTFPVRGIVSSDRHPYLFSCSEDKEIFCWDLTQNKIVRKYHGHLSGVYCIQIHPTLDVIISGGRDSAARVWDMRTKAEVFILSGHRNTIGSMIVQEADPQIVTGSEDSTI</sequence>
<feature type="repeat" description="WD" evidence="4">
    <location>
        <begin position="108"/>
        <end position="149"/>
    </location>
</feature>
<dbReference type="Gene3D" id="2.130.10.10">
    <property type="entry name" value="YVTN repeat-like/Quinoprotein amine dehydrogenase"/>
    <property type="match status" value="1"/>
</dbReference>
<evidence type="ECO:0000256" key="4">
    <source>
        <dbReference type="PROSITE-ProRule" id="PRU00221"/>
    </source>
</evidence>
<accession>A0A5J4UTE3</accession>